<sequence length="106" mass="11146">MDSAPEADDVAQAMGFSSFGGPSKKRSHDDASSPPPLASAPPASLPRRPPAPAHSSSSSSSKGKDPNGYKRYYDPTSIENPWLALETALGLESNGTWPTSHQNNSH</sequence>
<evidence type="ECO:0000313" key="3">
    <source>
        <dbReference type="Proteomes" id="UP000253664"/>
    </source>
</evidence>
<feature type="region of interest" description="Disordered" evidence="1">
    <location>
        <begin position="1"/>
        <end position="75"/>
    </location>
</feature>
<dbReference type="EMBL" id="LKCN02000004">
    <property type="protein sequence ID" value="RCI14435.1"/>
    <property type="molecule type" value="Genomic_DNA"/>
</dbReference>
<proteinExistence type="predicted"/>
<name>A0A367LJ39_9HYPO</name>
<dbReference type="OrthoDB" id="5419162at2759"/>
<organism evidence="2 3">
    <name type="scientific">Ophiocordyceps polyrhachis-furcata BCC 54312</name>
    <dbReference type="NCBI Taxonomy" id="1330021"/>
    <lineage>
        <taxon>Eukaryota</taxon>
        <taxon>Fungi</taxon>
        <taxon>Dikarya</taxon>
        <taxon>Ascomycota</taxon>
        <taxon>Pezizomycotina</taxon>
        <taxon>Sordariomycetes</taxon>
        <taxon>Hypocreomycetidae</taxon>
        <taxon>Hypocreales</taxon>
        <taxon>Ophiocordycipitaceae</taxon>
        <taxon>Ophiocordyceps</taxon>
    </lineage>
</organism>
<accession>A0A367LJ39</accession>
<comment type="caution">
    <text evidence="2">The sequence shown here is derived from an EMBL/GenBank/DDBJ whole genome shotgun (WGS) entry which is preliminary data.</text>
</comment>
<dbReference type="Proteomes" id="UP000253664">
    <property type="component" value="Unassembled WGS sequence"/>
</dbReference>
<feature type="compositionally biased region" description="Basic and acidic residues" evidence="1">
    <location>
        <begin position="62"/>
        <end position="73"/>
    </location>
</feature>
<feature type="compositionally biased region" description="Pro residues" evidence="1">
    <location>
        <begin position="33"/>
        <end position="52"/>
    </location>
</feature>
<gene>
    <name evidence="2" type="ORF">L249_6169</name>
</gene>
<dbReference type="AlphaFoldDB" id="A0A367LJ39"/>
<evidence type="ECO:0000313" key="2">
    <source>
        <dbReference type="EMBL" id="RCI14435.1"/>
    </source>
</evidence>
<reference evidence="2 3" key="1">
    <citation type="journal article" date="2015" name="BMC Genomics">
        <title>Insights from the genome of Ophiocordyceps polyrhachis-furcata to pathogenicity and host specificity in insect fungi.</title>
        <authorList>
            <person name="Wichadakul D."/>
            <person name="Kobmoo N."/>
            <person name="Ingsriswang S."/>
            <person name="Tangphatsornruang S."/>
            <person name="Chantasingh D."/>
            <person name="Luangsa-ard J.J."/>
            <person name="Eurwilaichitr L."/>
        </authorList>
    </citation>
    <scope>NUCLEOTIDE SEQUENCE [LARGE SCALE GENOMIC DNA]</scope>
    <source>
        <strain evidence="2 3">BCC 54312</strain>
    </source>
</reference>
<protein>
    <submittedName>
        <fullName evidence="2">Uncharacterized protein</fullName>
    </submittedName>
</protein>
<evidence type="ECO:0000256" key="1">
    <source>
        <dbReference type="SAM" id="MobiDB-lite"/>
    </source>
</evidence>
<keyword evidence="3" id="KW-1185">Reference proteome</keyword>